<protein>
    <submittedName>
        <fullName evidence="1">Uncharacterized protein</fullName>
    </submittedName>
</protein>
<reference evidence="1" key="1">
    <citation type="submission" date="2022-04" db="EMBL/GenBank/DDBJ databases">
        <title>Genome of the entomopathogenic fungus Entomophthora muscae.</title>
        <authorList>
            <person name="Elya C."/>
            <person name="Lovett B.R."/>
            <person name="Lee E."/>
            <person name="Macias A.M."/>
            <person name="Hajek A.E."/>
            <person name="De Bivort B.L."/>
            <person name="Kasson M.T."/>
            <person name="De Fine Licht H.H."/>
            <person name="Stajich J.E."/>
        </authorList>
    </citation>
    <scope>NUCLEOTIDE SEQUENCE</scope>
    <source>
        <strain evidence="1">Berkeley</strain>
    </source>
</reference>
<accession>A0ACC2U7I5</accession>
<proteinExistence type="predicted"/>
<keyword evidence="2" id="KW-1185">Reference proteome</keyword>
<dbReference type="Proteomes" id="UP001165960">
    <property type="component" value="Unassembled WGS sequence"/>
</dbReference>
<evidence type="ECO:0000313" key="2">
    <source>
        <dbReference type="Proteomes" id="UP001165960"/>
    </source>
</evidence>
<evidence type="ECO:0000313" key="1">
    <source>
        <dbReference type="EMBL" id="KAJ9082382.1"/>
    </source>
</evidence>
<sequence length="214" mass="24346">MSLQVSMTSLALSHCTPFTTMFGPFKNTYITGDTKSIHPTSHSMKLASSAKWIGKGDFTKHFLKIHNLIHVMNHKAEKGYGRHRFFYSWTGSKPVTEFVPCYENERCFIQSIWHQGKWSHVTWKEWIGEATRKSNVTQGLLTSQANPLVFTHHFEGPQMQSVLFNRVRLMIRIPPLYAGRGHPALRSGRICDLEMDGAPQGIFSIATRALSQPI</sequence>
<organism evidence="1 2">
    <name type="scientific">Entomophthora muscae</name>
    <dbReference type="NCBI Taxonomy" id="34485"/>
    <lineage>
        <taxon>Eukaryota</taxon>
        <taxon>Fungi</taxon>
        <taxon>Fungi incertae sedis</taxon>
        <taxon>Zoopagomycota</taxon>
        <taxon>Entomophthoromycotina</taxon>
        <taxon>Entomophthoromycetes</taxon>
        <taxon>Entomophthorales</taxon>
        <taxon>Entomophthoraceae</taxon>
        <taxon>Entomophthora</taxon>
    </lineage>
</organism>
<gene>
    <name evidence="1" type="ORF">DSO57_1005246</name>
</gene>
<comment type="caution">
    <text evidence="1">The sequence shown here is derived from an EMBL/GenBank/DDBJ whole genome shotgun (WGS) entry which is preliminary data.</text>
</comment>
<dbReference type="EMBL" id="QTSX02001434">
    <property type="protein sequence ID" value="KAJ9082382.1"/>
    <property type="molecule type" value="Genomic_DNA"/>
</dbReference>
<name>A0ACC2U7I5_9FUNG</name>